<feature type="transmembrane region" description="Helical" evidence="7">
    <location>
        <begin position="228"/>
        <end position="248"/>
    </location>
</feature>
<evidence type="ECO:0000256" key="5">
    <source>
        <dbReference type="ARBA" id="ARBA00023251"/>
    </source>
</evidence>
<dbReference type="PANTHER" id="PTHR42718">
    <property type="entry name" value="MAJOR FACILITATOR SUPERFAMILY MULTIDRUG TRANSPORTER MFSC"/>
    <property type="match status" value="1"/>
</dbReference>
<evidence type="ECO:0000259" key="8">
    <source>
        <dbReference type="PROSITE" id="PS50850"/>
    </source>
</evidence>
<dbReference type="InterPro" id="IPR011701">
    <property type="entry name" value="MFS"/>
</dbReference>
<dbReference type="CDD" id="cd17321">
    <property type="entry name" value="MFS_MMR_MDR_like"/>
    <property type="match status" value="1"/>
</dbReference>
<dbReference type="Gene3D" id="1.20.1720.10">
    <property type="entry name" value="Multidrug resistance protein D"/>
    <property type="match status" value="1"/>
</dbReference>
<keyword evidence="4 7" id="KW-0472">Membrane</keyword>
<feature type="transmembrane region" description="Helical" evidence="7">
    <location>
        <begin position="139"/>
        <end position="159"/>
    </location>
</feature>
<dbReference type="RefSeq" id="WP_328957586.1">
    <property type="nucleotide sequence ID" value="NZ_CP108110.1"/>
</dbReference>
<feature type="region of interest" description="Disordered" evidence="6">
    <location>
        <begin position="1"/>
        <end position="31"/>
    </location>
</feature>
<evidence type="ECO:0000256" key="2">
    <source>
        <dbReference type="ARBA" id="ARBA00022692"/>
    </source>
</evidence>
<dbReference type="Gene3D" id="1.20.1250.20">
    <property type="entry name" value="MFS general substrate transporter like domains"/>
    <property type="match status" value="1"/>
</dbReference>
<feature type="compositionally biased region" description="Low complexity" evidence="6">
    <location>
        <begin position="1"/>
        <end position="13"/>
    </location>
</feature>
<evidence type="ECO:0000256" key="6">
    <source>
        <dbReference type="SAM" id="MobiDB-lite"/>
    </source>
</evidence>
<feature type="transmembrane region" description="Helical" evidence="7">
    <location>
        <begin position="361"/>
        <end position="380"/>
    </location>
</feature>
<evidence type="ECO:0000256" key="1">
    <source>
        <dbReference type="ARBA" id="ARBA00004651"/>
    </source>
</evidence>
<accession>A0ABZ1U758</accession>
<protein>
    <submittedName>
        <fullName evidence="9">MFS transporter</fullName>
    </submittedName>
</protein>
<dbReference type="Pfam" id="PF07690">
    <property type="entry name" value="MFS_1"/>
    <property type="match status" value="1"/>
</dbReference>
<keyword evidence="3 7" id="KW-1133">Transmembrane helix</keyword>
<feature type="transmembrane region" description="Helical" evidence="7">
    <location>
        <begin position="40"/>
        <end position="61"/>
    </location>
</feature>
<feature type="transmembrane region" description="Helical" evidence="7">
    <location>
        <begin position="434"/>
        <end position="454"/>
    </location>
</feature>
<keyword evidence="10" id="KW-1185">Reference proteome</keyword>
<feature type="transmembrane region" description="Helical" evidence="7">
    <location>
        <begin position="254"/>
        <end position="276"/>
    </location>
</feature>
<reference evidence="9" key="1">
    <citation type="submission" date="2022-10" db="EMBL/GenBank/DDBJ databases">
        <title>The complete genomes of actinobacterial strains from the NBC collection.</title>
        <authorList>
            <person name="Joergensen T.S."/>
            <person name="Alvarez Arevalo M."/>
            <person name="Sterndorff E.B."/>
            <person name="Faurdal D."/>
            <person name="Vuksanovic O."/>
            <person name="Mourched A.-S."/>
            <person name="Charusanti P."/>
            <person name="Shaw S."/>
            <person name="Blin K."/>
            <person name="Weber T."/>
        </authorList>
    </citation>
    <scope>NUCLEOTIDE SEQUENCE</scope>
    <source>
        <strain evidence="9">NBC_00222</strain>
    </source>
</reference>
<evidence type="ECO:0000313" key="9">
    <source>
        <dbReference type="EMBL" id="WUQ87010.1"/>
    </source>
</evidence>
<keyword evidence="5" id="KW-0046">Antibiotic resistance</keyword>
<feature type="transmembrane region" description="Helical" evidence="7">
    <location>
        <begin position="336"/>
        <end position="354"/>
    </location>
</feature>
<feature type="compositionally biased region" description="Low complexity" evidence="6">
    <location>
        <begin position="21"/>
        <end position="31"/>
    </location>
</feature>
<evidence type="ECO:0000256" key="4">
    <source>
        <dbReference type="ARBA" id="ARBA00023136"/>
    </source>
</evidence>
<dbReference type="SUPFAM" id="SSF103473">
    <property type="entry name" value="MFS general substrate transporter"/>
    <property type="match status" value="1"/>
</dbReference>
<feature type="transmembrane region" description="Helical" evidence="7">
    <location>
        <begin position="460"/>
        <end position="485"/>
    </location>
</feature>
<feature type="domain" description="Major facilitator superfamily (MFS) profile" evidence="8">
    <location>
        <begin position="43"/>
        <end position="491"/>
    </location>
</feature>
<keyword evidence="2 7" id="KW-0812">Transmembrane</keyword>
<feature type="transmembrane region" description="Helical" evidence="7">
    <location>
        <begin position="171"/>
        <end position="190"/>
    </location>
</feature>
<gene>
    <name evidence="9" type="ORF">OHA16_31035</name>
</gene>
<feature type="transmembrane region" description="Helical" evidence="7">
    <location>
        <begin position="81"/>
        <end position="100"/>
    </location>
</feature>
<sequence>MHPSAAPAESAPLPGSPTEPPATAVPTPAAAPGRVGRRRAWAAVGVVCAALFLLGLDFTVLNVAVPGLRAELGPTLAETQWIVDGYALALGGCVLAAGALGDRYGRRRAFAAGLALCALASVAGALGDTPGQLVAARCAMGLGAAFFMPATLSTVVHVLDAPEDRRRAIGIWAAVAGVGALFGPVVGGWLVERHGWQAAFWLNVPVVAVILALTPIVPESRDPGARPLDRLGAPLSCAALLTLVWGFIEAPGRGWASAAVLAAFAASAVLIALFLWRQLRCAEPMVPLRMLRGGPVWPATVSLALMSFAMFGALFLLTLHLQQVRGLSAWQAGLRMVPLSLGLAVGAVLGPVVARHAGARVPVAAGQLLIAAGFVQLGLLEVESGDAPVLLFEAAAGLGAGLLAPVATELVMSAVPLAMAGVGSALNDATRQVGSTLGVAVLGSVLATVADGAAPGDRAAFTAGLSAAALVGGAVAALAVLLAWLRLPGREPSAATGRSAPAAPGPG</sequence>
<feature type="transmembrane region" description="Helical" evidence="7">
    <location>
        <begin position="296"/>
        <end position="316"/>
    </location>
</feature>
<feature type="transmembrane region" description="Helical" evidence="7">
    <location>
        <begin position="109"/>
        <end position="127"/>
    </location>
</feature>
<name>A0ABZ1U758_9ACTN</name>
<dbReference type="InterPro" id="IPR036259">
    <property type="entry name" value="MFS_trans_sf"/>
</dbReference>
<proteinExistence type="predicted"/>
<evidence type="ECO:0000313" key="10">
    <source>
        <dbReference type="Proteomes" id="UP001432222"/>
    </source>
</evidence>
<comment type="subcellular location">
    <subcellularLocation>
        <location evidence="1">Cell membrane</location>
        <topology evidence="1">Multi-pass membrane protein</topology>
    </subcellularLocation>
</comment>
<evidence type="ECO:0000256" key="7">
    <source>
        <dbReference type="SAM" id="Phobius"/>
    </source>
</evidence>
<feature type="transmembrane region" description="Helical" evidence="7">
    <location>
        <begin position="196"/>
        <end position="216"/>
    </location>
</feature>
<dbReference type="Proteomes" id="UP001432222">
    <property type="component" value="Chromosome"/>
</dbReference>
<dbReference type="PANTHER" id="PTHR42718:SF42">
    <property type="entry name" value="EXPORT PROTEIN"/>
    <property type="match status" value="1"/>
</dbReference>
<dbReference type="InterPro" id="IPR020846">
    <property type="entry name" value="MFS_dom"/>
</dbReference>
<dbReference type="PROSITE" id="PS50850">
    <property type="entry name" value="MFS"/>
    <property type="match status" value="1"/>
</dbReference>
<dbReference type="PRINTS" id="PR01036">
    <property type="entry name" value="TCRTETB"/>
</dbReference>
<evidence type="ECO:0000256" key="3">
    <source>
        <dbReference type="ARBA" id="ARBA00022989"/>
    </source>
</evidence>
<dbReference type="EMBL" id="CP108110">
    <property type="protein sequence ID" value="WUQ87010.1"/>
    <property type="molecule type" value="Genomic_DNA"/>
</dbReference>
<feature type="transmembrane region" description="Helical" evidence="7">
    <location>
        <begin position="400"/>
        <end position="422"/>
    </location>
</feature>
<organism evidence="9 10">
    <name type="scientific">Kitasatospora purpeofusca</name>
    <dbReference type="NCBI Taxonomy" id="67352"/>
    <lineage>
        <taxon>Bacteria</taxon>
        <taxon>Bacillati</taxon>
        <taxon>Actinomycetota</taxon>
        <taxon>Actinomycetes</taxon>
        <taxon>Kitasatosporales</taxon>
        <taxon>Streptomycetaceae</taxon>
        <taxon>Kitasatospora</taxon>
    </lineage>
</organism>